<protein>
    <recommendedName>
        <fullName evidence="13">Cytochrome P450</fullName>
    </recommendedName>
</protein>
<evidence type="ECO:0000256" key="5">
    <source>
        <dbReference type="ARBA" id="ARBA00023002"/>
    </source>
</evidence>
<dbReference type="InterPro" id="IPR036396">
    <property type="entry name" value="Cyt_P450_sf"/>
</dbReference>
<dbReference type="EMBL" id="JAZDWU010000010">
    <property type="protein sequence ID" value="KAK9987672.1"/>
    <property type="molecule type" value="Genomic_DNA"/>
</dbReference>
<dbReference type="Pfam" id="PF00067">
    <property type="entry name" value="p450"/>
    <property type="match status" value="1"/>
</dbReference>
<dbReference type="PANTHER" id="PTHR47950:SF49">
    <property type="entry name" value="CYTOCHROME P450"/>
    <property type="match status" value="1"/>
</dbReference>
<gene>
    <name evidence="11" type="ORF">SO802_027911</name>
</gene>
<evidence type="ECO:0000256" key="8">
    <source>
        <dbReference type="PIRSR" id="PIRSR602401-1"/>
    </source>
</evidence>
<dbReference type="PANTHER" id="PTHR47950">
    <property type="entry name" value="CYTOCHROME P450, FAMILY 76, SUBFAMILY C, POLYPEPTIDE 5-RELATED"/>
    <property type="match status" value="1"/>
</dbReference>
<keyword evidence="6 8" id="KW-0408">Iron</keyword>
<dbReference type="InterPro" id="IPR001128">
    <property type="entry name" value="Cyt_P450"/>
</dbReference>
<reference evidence="11 12" key="1">
    <citation type="submission" date="2024-01" db="EMBL/GenBank/DDBJ databases">
        <title>A telomere-to-telomere, gap-free genome of sweet tea (Lithocarpus litseifolius).</title>
        <authorList>
            <person name="Zhou J."/>
        </authorList>
    </citation>
    <scope>NUCLEOTIDE SEQUENCE [LARGE SCALE GENOMIC DNA]</scope>
    <source>
        <strain evidence="11">Zhou-2022a</strain>
        <tissue evidence="11">Leaf</tissue>
    </source>
</reference>
<comment type="similarity">
    <text evidence="2 9">Belongs to the cytochrome P450 family.</text>
</comment>
<evidence type="ECO:0008006" key="13">
    <source>
        <dbReference type="Google" id="ProtNLM"/>
    </source>
</evidence>
<organism evidence="11 12">
    <name type="scientific">Lithocarpus litseifolius</name>
    <dbReference type="NCBI Taxonomy" id="425828"/>
    <lineage>
        <taxon>Eukaryota</taxon>
        <taxon>Viridiplantae</taxon>
        <taxon>Streptophyta</taxon>
        <taxon>Embryophyta</taxon>
        <taxon>Tracheophyta</taxon>
        <taxon>Spermatophyta</taxon>
        <taxon>Magnoliopsida</taxon>
        <taxon>eudicotyledons</taxon>
        <taxon>Gunneridae</taxon>
        <taxon>Pentapetalae</taxon>
        <taxon>rosids</taxon>
        <taxon>fabids</taxon>
        <taxon>Fagales</taxon>
        <taxon>Fagaceae</taxon>
        <taxon>Lithocarpus</taxon>
    </lineage>
</organism>
<evidence type="ECO:0000256" key="9">
    <source>
        <dbReference type="RuleBase" id="RU000461"/>
    </source>
</evidence>
<name>A0AAW2BPH9_9ROSI</name>
<comment type="cofactor">
    <cofactor evidence="1 8">
        <name>heme</name>
        <dbReference type="ChEBI" id="CHEBI:30413"/>
    </cofactor>
</comment>
<sequence length="499" mass="56256">MDQKAIVRETDYLFLFSLLLLLATLSYLYYYKHKLSKNPPLPPGPFAWPIVGNIFQVGRDLHSILANLASIHGPLMSLRLGTQINIIASSPAAASEILKTHDRILSGRYVTHASPIINPKLNFSIGGAPECNDHWRSLRTICKADLFSAKVLESQKHIREKKVRELVGFLGSKEGEIVNLGGTVYITVTNILSNVIFSMDFLDFEGKGMGKELRKLIGEMAELMITPDLSNLYPILGALDFQGIQKKRDKLIEKFIAIWEDIIKKRQEQESAILDHGDVLDTLIKDGHTNDQINQLIMELLMAGTESTSIVVEWVMAELMKNQNVMDKLHDELERGIGTDIVKESHLAHLPYLEACVKETLRLHPPGPLLLPHRALQTCQVMGYTVPKNSQVLVNVWAIGRDPMIWNDPLSFKPERFLDSCLDIKGNNFDYMPFGAGRKICPGQPLAIKQVPFILALLLHSFDWFLPGNMNSTELDMNDHFSLTLRKKQPLQLIPKGRK</sequence>
<dbReference type="GO" id="GO:0020037">
    <property type="term" value="F:heme binding"/>
    <property type="evidence" value="ECO:0007669"/>
    <property type="project" value="InterPro"/>
</dbReference>
<evidence type="ECO:0000256" key="6">
    <source>
        <dbReference type="ARBA" id="ARBA00023004"/>
    </source>
</evidence>
<dbReference type="PROSITE" id="PS00086">
    <property type="entry name" value="CYTOCHROME_P450"/>
    <property type="match status" value="1"/>
</dbReference>
<dbReference type="GO" id="GO:0004497">
    <property type="term" value="F:monooxygenase activity"/>
    <property type="evidence" value="ECO:0007669"/>
    <property type="project" value="UniProtKB-KW"/>
</dbReference>
<feature type="transmembrane region" description="Helical" evidence="10">
    <location>
        <begin position="12"/>
        <end position="31"/>
    </location>
</feature>
<keyword evidence="3 8" id="KW-0349">Heme</keyword>
<dbReference type="FunFam" id="1.10.630.10:FF:000126">
    <property type="entry name" value="Predicted protein"/>
    <property type="match status" value="1"/>
</dbReference>
<dbReference type="GO" id="GO:0005506">
    <property type="term" value="F:iron ion binding"/>
    <property type="evidence" value="ECO:0007669"/>
    <property type="project" value="InterPro"/>
</dbReference>
<evidence type="ECO:0000256" key="3">
    <source>
        <dbReference type="ARBA" id="ARBA00022617"/>
    </source>
</evidence>
<dbReference type="PRINTS" id="PR00463">
    <property type="entry name" value="EP450I"/>
</dbReference>
<keyword evidence="10" id="KW-0472">Membrane</keyword>
<feature type="binding site" description="axial binding residue" evidence="8">
    <location>
        <position position="441"/>
    </location>
    <ligand>
        <name>heme</name>
        <dbReference type="ChEBI" id="CHEBI:30413"/>
    </ligand>
    <ligandPart>
        <name>Fe</name>
        <dbReference type="ChEBI" id="CHEBI:18248"/>
    </ligandPart>
</feature>
<evidence type="ECO:0000256" key="7">
    <source>
        <dbReference type="ARBA" id="ARBA00023033"/>
    </source>
</evidence>
<dbReference type="GO" id="GO:0016705">
    <property type="term" value="F:oxidoreductase activity, acting on paired donors, with incorporation or reduction of molecular oxygen"/>
    <property type="evidence" value="ECO:0007669"/>
    <property type="project" value="InterPro"/>
</dbReference>
<dbReference type="PRINTS" id="PR00385">
    <property type="entry name" value="P450"/>
</dbReference>
<keyword evidence="4 8" id="KW-0479">Metal-binding</keyword>
<keyword evidence="5 9" id="KW-0560">Oxidoreductase</keyword>
<dbReference type="InterPro" id="IPR017972">
    <property type="entry name" value="Cyt_P450_CS"/>
</dbReference>
<keyword evidence="10" id="KW-1133">Transmembrane helix</keyword>
<comment type="caution">
    <text evidence="11">The sequence shown here is derived from an EMBL/GenBank/DDBJ whole genome shotgun (WGS) entry which is preliminary data.</text>
</comment>
<dbReference type="Gene3D" id="1.10.630.10">
    <property type="entry name" value="Cytochrome P450"/>
    <property type="match status" value="1"/>
</dbReference>
<dbReference type="InterPro" id="IPR002401">
    <property type="entry name" value="Cyt_P450_E_grp-I"/>
</dbReference>
<evidence type="ECO:0000256" key="10">
    <source>
        <dbReference type="SAM" id="Phobius"/>
    </source>
</evidence>
<dbReference type="Proteomes" id="UP001459277">
    <property type="component" value="Unassembled WGS sequence"/>
</dbReference>
<proteinExistence type="inferred from homology"/>
<evidence type="ECO:0000256" key="4">
    <source>
        <dbReference type="ARBA" id="ARBA00022723"/>
    </source>
</evidence>
<dbReference type="SUPFAM" id="SSF48264">
    <property type="entry name" value="Cytochrome P450"/>
    <property type="match status" value="1"/>
</dbReference>
<keyword evidence="10" id="KW-0812">Transmembrane</keyword>
<evidence type="ECO:0000313" key="12">
    <source>
        <dbReference type="Proteomes" id="UP001459277"/>
    </source>
</evidence>
<accession>A0AAW2BPH9</accession>
<evidence type="ECO:0000256" key="1">
    <source>
        <dbReference type="ARBA" id="ARBA00001971"/>
    </source>
</evidence>
<keyword evidence="12" id="KW-1185">Reference proteome</keyword>
<keyword evidence="7 9" id="KW-0503">Monooxygenase</keyword>
<dbReference type="AlphaFoldDB" id="A0AAW2BPH9"/>
<evidence type="ECO:0000313" key="11">
    <source>
        <dbReference type="EMBL" id="KAK9987672.1"/>
    </source>
</evidence>
<evidence type="ECO:0000256" key="2">
    <source>
        <dbReference type="ARBA" id="ARBA00010617"/>
    </source>
</evidence>